<dbReference type="EMBL" id="AUPL01004075">
    <property type="protein sequence ID" value="ESL08226.1"/>
    <property type="molecule type" value="Genomic_DNA"/>
</dbReference>
<dbReference type="VEuPathDB" id="TriTrypDB:TRSC58_04075"/>
<sequence>MQELSTVVSPGAFPHKAPSLDFTFDFTKSEELVPLPVHEVELQRARRRRHDNVPNDVYLRDFVEMLNMAREDTLDPVWQTSCLDFDDSLREYYGDAEDAAYRAFRENMVQFLKSDEWLKCNHFIEESVYEDYKLLRQIEEDALRSCDSDDEDAIVDVEAEAQSETHLASLQEHRHDYCPQQLGRRFLEHRRRFIGASLDAETVVERAGSLADVPMQRQWRGKSYRESFMGVREGR</sequence>
<evidence type="ECO:0000313" key="2">
    <source>
        <dbReference type="Proteomes" id="UP000031737"/>
    </source>
</evidence>
<comment type="caution">
    <text evidence="1">The sequence shown here is derived from an EMBL/GenBank/DDBJ whole genome shotgun (WGS) entry which is preliminary data.</text>
</comment>
<proteinExistence type="predicted"/>
<accession>A0A061J280</accession>
<protein>
    <submittedName>
        <fullName evidence="1">Uncharacterized protein</fullName>
    </submittedName>
</protein>
<dbReference type="Proteomes" id="UP000031737">
    <property type="component" value="Unassembled WGS sequence"/>
</dbReference>
<evidence type="ECO:0000313" key="1">
    <source>
        <dbReference type="EMBL" id="ESL08226.1"/>
    </source>
</evidence>
<keyword evidence="2" id="KW-1185">Reference proteome</keyword>
<organism evidence="1 2">
    <name type="scientific">Trypanosoma rangeli SC58</name>
    <dbReference type="NCBI Taxonomy" id="429131"/>
    <lineage>
        <taxon>Eukaryota</taxon>
        <taxon>Discoba</taxon>
        <taxon>Euglenozoa</taxon>
        <taxon>Kinetoplastea</taxon>
        <taxon>Metakinetoplastina</taxon>
        <taxon>Trypanosomatida</taxon>
        <taxon>Trypanosomatidae</taxon>
        <taxon>Trypanosoma</taxon>
        <taxon>Herpetosoma</taxon>
    </lineage>
</organism>
<dbReference type="OrthoDB" id="250659at2759"/>
<gene>
    <name evidence="1" type="ORF">TRSC58_04075</name>
</gene>
<reference evidence="1 2" key="1">
    <citation type="submission" date="2013-07" db="EMBL/GenBank/DDBJ databases">
        <authorList>
            <person name="Stoco P.H."/>
            <person name="Wagner G."/>
            <person name="Gerber A."/>
            <person name="Zaha A."/>
            <person name="Thompson C."/>
            <person name="Bartholomeu D.C."/>
            <person name="Luckemeyer D.D."/>
            <person name="Bahia D."/>
            <person name="Loreto E."/>
            <person name="Prestes E.B."/>
            <person name="Lima F.M."/>
            <person name="Rodrigues-Luiz G."/>
            <person name="Vallejo G.A."/>
            <person name="Filho J.F."/>
            <person name="Monteiro K.M."/>
            <person name="Tyler K.M."/>
            <person name="de Almeida L.G."/>
            <person name="Ortiz M.F."/>
            <person name="Siervo M.A."/>
            <person name="de Moraes M.H."/>
            <person name="Cunha O.L."/>
            <person name="Mendonca-Neto R."/>
            <person name="Silva R."/>
            <person name="Teixeira S.M."/>
            <person name="Murta S.M."/>
            <person name="Sincero T.C."/>
            <person name="Mendes T.A."/>
            <person name="Urmenyi T.P."/>
            <person name="Silva V.G."/>
            <person name="da Rocha W.D."/>
            <person name="Andersson B."/>
            <person name="Romanha A.J."/>
            <person name="Steindel M."/>
            <person name="de Vasconcelos A.T."/>
            <person name="Grisard E.C."/>
        </authorList>
    </citation>
    <scope>NUCLEOTIDE SEQUENCE [LARGE SCALE GENOMIC DNA]</scope>
    <source>
        <strain evidence="1 2">SC58</strain>
    </source>
</reference>
<dbReference type="AlphaFoldDB" id="A0A061J280"/>
<name>A0A061J280_TRYRA</name>